<protein>
    <submittedName>
        <fullName evidence="1">Uncharacterized protein</fullName>
    </submittedName>
</protein>
<proteinExistence type="predicted"/>
<name>A0ABQ7R7R6_PLUXY</name>
<dbReference type="EMBL" id="JAHIBW010000001">
    <property type="protein sequence ID" value="KAG7313273.1"/>
    <property type="molecule type" value="Genomic_DNA"/>
</dbReference>
<dbReference type="Proteomes" id="UP000823941">
    <property type="component" value="Chromosome 1"/>
</dbReference>
<reference evidence="1 2" key="1">
    <citation type="submission" date="2021-06" db="EMBL/GenBank/DDBJ databases">
        <title>A haploid diamondback moth (Plutella xylostella L.) genome assembly resolves 31 chromosomes and identifies a diamide resistance mutation.</title>
        <authorList>
            <person name="Ward C.M."/>
            <person name="Perry K.D."/>
            <person name="Baker G."/>
            <person name="Powis K."/>
            <person name="Heckel D.G."/>
            <person name="Baxter S.W."/>
        </authorList>
    </citation>
    <scope>NUCLEOTIDE SEQUENCE [LARGE SCALE GENOMIC DNA]</scope>
    <source>
        <strain evidence="1 2">LV</strain>
        <tissue evidence="1">Single pupa</tissue>
    </source>
</reference>
<organism evidence="1 2">
    <name type="scientific">Plutella xylostella</name>
    <name type="common">Diamondback moth</name>
    <name type="synonym">Plutella maculipennis</name>
    <dbReference type="NCBI Taxonomy" id="51655"/>
    <lineage>
        <taxon>Eukaryota</taxon>
        <taxon>Metazoa</taxon>
        <taxon>Ecdysozoa</taxon>
        <taxon>Arthropoda</taxon>
        <taxon>Hexapoda</taxon>
        <taxon>Insecta</taxon>
        <taxon>Pterygota</taxon>
        <taxon>Neoptera</taxon>
        <taxon>Endopterygota</taxon>
        <taxon>Lepidoptera</taxon>
        <taxon>Glossata</taxon>
        <taxon>Ditrysia</taxon>
        <taxon>Yponomeutoidea</taxon>
        <taxon>Plutellidae</taxon>
        <taxon>Plutella</taxon>
    </lineage>
</organism>
<accession>A0ABQ7R7R6</accession>
<gene>
    <name evidence="1" type="ORF">JYU34_000377</name>
</gene>
<evidence type="ECO:0000313" key="2">
    <source>
        <dbReference type="Proteomes" id="UP000823941"/>
    </source>
</evidence>
<keyword evidence="2" id="KW-1185">Reference proteome</keyword>
<sequence length="78" mass="8908">MKSLEDMKELFGSSMSSFQEQLDKKSPSPPTTTGLAAEFNTFRTFIMSALATLQQQVDFLARGMDAVEMRSRRKMYLF</sequence>
<comment type="caution">
    <text evidence="1">The sequence shown here is derived from an EMBL/GenBank/DDBJ whole genome shotgun (WGS) entry which is preliminary data.</text>
</comment>
<evidence type="ECO:0000313" key="1">
    <source>
        <dbReference type="EMBL" id="KAG7313273.1"/>
    </source>
</evidence>